<evidence type="ECO:0000313" key="12">
    <source>
        <dbReference type="Proteomes" id="UP000008635"/>
    </source>
</evidence>
<evidence type="ECO:0000256" key="7">
    <source>
        <dbReference type="ARBA" id="ARBA00023136"/>
    </source>
</evidence>
<keyword evidence="6" id="KW-0443">Lipid metabolism</keyword>
<evidence type="ECO:0000256" key="5">
    <source>
        <dbReference type="ARBA" id="ARBA00022989"/>
    </source>
</evidence>
<keyword evidence="3" id="KW-0808">Transferase</keyword>
<feature type="transmembrane region" description="Helical" evidence="10">
    <location>
        <begin position="139"/>
        <end position="160"/>
    </location>
</feature>
<feature type="transmembrane region" description="Helical" evidence="10">
    <location>
        <begin position="48"/>
        <end position="67"/>
    </location>
</feature>
<dbReference type="PANTHER" id="PTHR30309">
    <property type="entry name" value="INNER MEMBRANE PROTEIN YGIH"/>
    <property type="match status" value="1"/>
</dbReference>
<feature type="transmembrane region" description="Helical" evidence="10">
    <location>
        <begin position="74"/>
        <end position="91"/>
    </location>
</feature>
<keyword evidence="7 10" id="KW-0472">Membrane</keyword>
<dbReference type="PANTHER" id="PTHR30309:SF0">
    <property type="entry name" value="GLYCEROL-3-PHOSPHATE ACYLTRANSFERASE-RELATED"/>
    <property type="match status" value="1"/>
</dbReference>
<dbReference type="OrthoDB" id="69230at2"/>
<evidence type="ECO:0000256" key="9">
    <source>
        <dbReference type="ARBA" id="ARBA00023264"/>
    </source>
</evidence>
<dbReference type="GO" id="GO:0008654">
    <property type="term" value="P:phospholipid biosynthetic process"/>
    <property type="evidence" value="ECO:0007669"/>
    <property type="project" value="UniProtKB-KW"/>
</dbReference>
<name>E8U6K9_DEIML</name>
<protein>
    <submittedName>
        <fullName evidence="11">Uncharacterized protein</fullName>
    </submittedName>
</protein>
<feature type="transmembrane region" description="Helical" evidence="10">
    <location>
        <begin position="103"/>
        <end position="127"/>
    </location>
</feature>
<dbReference type="NCBIfam" id="NF010978">
    <property type="entry name" value="PRK14401.1"/>
    <property type="match status" value="1"/>
</dbReference>
<evidence type="ECO:0000256" key="1">
    <source>
        <dbReference type="ARBA" id="ARBA00022475"/>
    </source>
</evidence>
<dbReference type="AlphaFoldDB" id="E8U6K9"/>
<dbReference type="EMBL" id="CP002454">
    <property type="protein sequence ID" value="ADV66698.1"/>
    <property type="molecule type" value="Genomic_DNA"/>
</dbReference>
<dbReference type="GO" id="GO:0043772">
    <property type="term" value="F:acyl-phosphate glycerol-3-phosphate acyltransferase activity"/>
    <property type="evidence" value="ECO:0007669"/>
    <property type="project" value="InterPro"/>
</dbReference>
<evidence type="ECO:0000256" key="8">
    <source>
        <dbReference type="ARBA" id="ARBA00023209"/>
    </source>
</evidence>
<dbReference type="Pfam" id="PF02660">
    <property type="entry name" value="G3P_acyltransf"/>
    <property type="match status" value="1"/>
</dbReference>
<evidence type="ECO:0000256" key="2">
    <source>
        <dbReference type="ARBA" id="ARBA00022516"/>
    </source>
</evidence>
<dbReference type="GO" id="GO:0005886">
    <property type="term" value="C:plasma membrane"/>
    <property type="evidence" value="ECO:0007669"/>
    <property type="project" value="InterPro"/>
</dbReference>
<dbReference type="KEGG" id="dmr:Deima_1045"/>
<proteinExistence type="predicted"/>
<keyword evidence="2" id="KW-0444">Lipid biosynthesis</keyword>
<evidence type="ECO:0000256" key="4">
    <source>
        <dbReference type="ARBA" id="ARBA00022692"/>
    </source>
</evidence>
<dbReference type="HOGENOM" id="CLU_081254_7_2_0"/>
<dbReference type="Proteomes" id="UP000008635">
    <property type="component" value="Chromosome"/>
</dbReference>
<keyword evidence="5 10" id="KW-1133">Transmembrane helix</keyword>
<reference evidence="12" key="2">
    <citation type="submission" date="2011-01" db="EMBL/GenBank/DDBJ databases">
        <title>The complete genome of Deinococcus maricopensis DSM 21211.</title>
        <authorList>
            <consortium name="US DOE Joint Genome Institute (JGI-PGF)"/>
            <person name="Lucas S."/>
            <person name="Copeland A."/>
            <person name="Lapidus A."/>
            <person name="Goodwin L."/>
            <person name="Pitluck S."/>
            <person name="Kyrpides N."/>
            <person name="Mavromatis K."/>
            <person name="Pagani I."/>
            <person name="Ivanova N."/>
            <person name="Ovchinnikova G."/>
            <person name="Zeytun A."/>
            <person name="Detter J.C."/>
            <person name="Han C."/>
            <person name="Land M."/>
            <person name="Hauser L."/>
            <person name="Markowitz V."/>
            <person name="Cheng J.-F."/>
            <person name="Hugenholtz P."/>
            <person name="Woyke T."/>
            <person name="Wu D."/>
            <person name="Pukall R."/>
            <person name="Gehrich-Schroeter G."/>
            <person name="Brambilla E."/>
            <person name="Klenk H.-P."/>
            <person name="Eisen J.A."/>
        </authorList>
    </citation>
    <scope>NUCLEOTIDE SEQUENCE [LARGE SCALE GENOMIC DNA]</scope>
    <source>
        <strain evidence="12">DSM 21211 / LMG 22137 / NRRL B-23946 / LB-34</strain>
    </source>
</reference>
<gene>
    <name evidence="11" type="ordered locus">Deima_1045</name>
</gene>
<evidence type="ECO:0000256" key="6">
    <source>
        <dbReference type="ARBA" id="ARBA00023098"/>
    </source>
</evidence>
<sequence length="187" mass="19260" precursor="true">MTLLVAAVAYLIGSLSAGILYSRARGHDVRDRDLPGGSGIYRQYGPGAAVLVSALDILKGAVAVLIARALTPDATWVATLFVVLGHCYPAYFRLNGGGGIAPLLGALLIAAPATLGLTLLVALLVMVPYKWLLQRTVRLNVVPVAAAVAVPTGLLFAARYGGTADLLAGGGAMLLRAAHLLLNPRKA</sequence>
<dbReference type="SMART" id="SM01207">
    <property type="entry name" value="G3P_acyltransf"/>
    <property type="match status" value="1"/>
</dbReference>
<keyword evidence="9" id="KW-1208">Phospholipid metabolism</keyword>
<evidence type="ECO:0000313" key="11">
    <source>
        <dbReference type="EMBL" id="ADV66698.1"/>
    </source>
</evidence>
<dbReference type="STRING" id="709986.Deima_1045"/>
<evidence type="ECO:0000256" key="10">
    <source>
        <dbReference type="SAM" id="Phobius"/>
    </source>
</evidence>
<accession>E8U6K9</accession>
<reference evidence="11 12" key="1">
    <citation type="journal article" date="2011" name="Stand. Genomic Sci.">
        <title>Complete genome sequence of Deinococcus maricopensis type strain (LB-34).</title>
        <authorList>
            <person name="Pukall R."/>
            <person name="Zeytun A."/>
            <person name="Lucas S."/>
            <person name="Lapidus A."/>
            <person name="Hammon N."/>
            <person name="Deshpande S."/>
            <person name="Nolan M."/>
            <person name="Cheng J.F."/>
            <person name="Pitluck S."/>
            <person name="Liolios K."/>
            <person name="Pagani I."/>
            <person name="Mikhailova N."/>
            <person name="Ivanova N."/>
            <person name="Mavromatis K."/>
            <person name="Pati A."/>
            <person name="Tapia R."/>
            <person name="Han C."/>
            <person name="Goodwin L."/>
            <person name="Chen A."/>
            <person name="Palaniappan K."/>
            <person name="Land M."/>
            <person name="Hauser L."/>
            <person name="Chang Y.J."/>
            <person name="Jeffries C.D."/>
            <person name="Brambilla E.M."/>
            <person name="Rohde M."/>
            <person name="Goker M."/>
            <person name="Detter J.C."/>
            <person name="Woyke T."/>
            <person name="Bristow J."/>
            <person name="Eisen J.A."/>
            <person name="Markowitz V."/>
            <person name="Hugenholtz P."/>
            <person name="Kyrpides N.C."/>
            <person name="Klenk H.P."/>
        </authorList>
    </citation>
    <scope>NUCLEOTIDE SEQUENCE [LARGE SCALE GENOMIC DNA]</scope>
    <source>
        <strain evidence="12">DSM 21211 / LMG 22137 / NRRL B-23946 / LB-34</strain>
    </source>
</reference>
<keyword evidence="1" id="KW-1003">Cell membrane</keyword>
<dbReference type="InterPro" id="IPR003811">
    <property type="entry name" value="G3P_acylTferase_PlsY"/>
</dbReference>
<keyword evidence="4 10" id="KW-0812">Transmembrane</keyword>
<evidence type="ECO:0000256" key="3">
    <source>
        <dbReference type="ARBA" id="ARBA00022679"/>
    </source>
</evidence>
<keyword evidence="12" id="KW-1185">Reference proteome</keyword>
<dbReference type="RefSeq" id="WP_013556203.1">
    <property type="nucleotide sequence ID" value="NC_014958.1"/>
</dbReference>
<organism evidence="11 12">
    <name type="scientific">Deinococcus maricopensis (strain DSM 21211 / LMG 22137 / NRRL B-23946 / LB-34)</name>
    <dbReference type="NCBI Taxonomy" id="709986"/>
    <lineage>
        <taxon>Bacteria</taxon>
        <taxon>Thermotogati</taxon>
        <taxon>Deinococcota</taxon>
        <taxon>Deinococci</taxon>
        <taxon>Deinococcales</taxon>
        <taxon>Deinococcaceae</taxon>
        <taxon>Deinococcus</taxon>
    </lineage>
</organism>
<keyword evidence="8" id="KW-0594">Phospholipid biosynthesis</keyword>
<dbReference type="eggNOG" id="COG0344">
    <property type="taxonomic scope" value="Bacteria"/>
</dbReference>